<dbReference type="STRING" id="207559.Dde_1022"/>
<keyword evidence="3" id="KW-1133">Transmembrane helix</keyword>
<dbReference type="HOGENOM" id="CLU_024305_0_0_7"/>
<dbReference type="Pfam" id="PF13458">
    <property type="entry name" value="Peripla_BP_6"/>
    <property type="match status" value="1"/>
</dbReference>
<dbReference type="SUPFAM" id="SSF53822">
    <property type="entry name" value="Periplasmic binding protein-like I"/>
    <property type="match status" value="1"/>
</dbReference>
<proteinExistence type="inferred from homology"/>
<sequence>MTDIIQASFYSESRTPLPAETLRTATPMRHTPFFRRSAFVAAMLMAAMIAFSSGCVSKKVLTPPEQTTVPVADDLLSDAAQAYSGGDYARSERLTKSLLDSDTLTLKERLRVLELFALSAAANNHAHLALDALEQWRAAARLQGEDARTMQPWRQAWRAAVHHMKDSAQAQETAAAVAGDAAAPWTLRIDAALTLARLLIRDEAAQDAAVQLEGIWLQAPDNAVRAELEKRLFADLGRADAAALKQLSDTLTADNTPRFPYAVIALEQARRLAADTATWPQAWQSLAYLRAHAKLASEGLADSILAPLEQQYGRPEQGIALCLPLTGPYSGIGWKVARGAGTAQWQMAQDGMNLSLRIINTDATGWEKELKQLPAGYTLVGGPLRSDIFQTAQRQGLTGNHVFFTFLASLDQGVEGTQAWRFFPAATDQTDALLQFAVSGLGIDSMGVMVPEEAFGRRMRDLFSQQAATQGVGLHHASYNPADVTSWGESVRRFLGAAGAKDALPPDTPFQAVFLPDGWKATEVLIPYFFFYQEDRLVLLGSSLWGRTLAAKNNVDVRNLGLAVFPDAWNPHLESPAARQLAEGMQEAGTGTPDFWSGLGYDFVRFGARLGLKDTADAATVNARIAEAQMMDFSMAPIRWDAGGHASQKLFLFQPSADGAVPLDKDAFASRLKRVRERHNQRLEILRQQKAGN</sequence>
<accession>Q313S3</accession>
<protein>
    <recommendedName>
        <fullName evidence="4">Leucine-binding protein domain-containing protein</fullName>
    </recommendedName>
</protein>
<evidence type="ECO:0000256" key="1">
    <source>
        <dbReference type="ARBA" id="ARBA00010062"/>
    </source>
</evidence>
<keyword evidence="3" id="KW-0812">Transmembrane</keyword>
<dbReference type="Gene3D" id="3.40.50.2300">
    <property type="match status" value="2"/>
</dbReference>
<name>Q313S3_OLEA2</name>
<feature type="transmembrane region" description="Helical" evidence="3">
    <location>
        <begin position="33"/>
        <end position="51"/>
    </location>
</feature>
<keyword evidence="2" id="KW-0732">Signal</keyword>
<evidence type="ECO:0000256" key="3">
    <source>
        <dbReference type="SAM" id="Phobius"/>
    </source>
</evidence>
<keyword evidence="3" id="KW-0472">Membrane</keyword>
<dbReference type="InterPro" id="IPR028081">
    <property type="entry name" value="Leu-bd"/>
</dbReference>
<dbReference type="InterPro" id="IPR028082">
    <property type="entry name" value="Peripla_BP_I"/>
</dbReference>
<dbReference type="EMBL" id="CP000112">
    <property type="protein sequence ID" value="ABB37823.1"/>
    <property type="molecule type" value="Genomic_DNA"/>
</dbReference>
<evidence type="ECO:0000259" key="4">
    <source>
        <dbReference type="Pfam" id="PF13458"/>
    </source>
</evidence>
<dbReference type="KEGG" id="dde:Dde_1022"/>
<evidence type="ECO:0000313" key="5">
    <source>
        <dbReference type="EMBL" id="ABB37823.1"/>
    </source>
</evidence>
<keyword evidence="6" id="KW-1185">Reference proteome</keyword>
<organism evidence="5 6">
    <name type="scientific">Oleidesulfovibrio alaskensis (strain ATCC BAA-1058 / DSM 17464 / G20)</name>
    <name type="common">Desulfovibrio alaskensis</name>
    <dbReference type="NCBI Taxonomy" id="207559"/>
    <lineage>
        <taxon>Bacteria</taxon>
        <taxon>Pseudomonadati</taxon>
        <taxon>Thermodesulfobacteriota</taxon>
        <taxon>Desulfovibrionia</taxon>
        <taxon>Desulfovibrionales</taxon>
        <taxon>Desulfovibrionaceae</taxon>
        <taxon>Oleidesulfovibrio</taxon>
    </lineage>
</organism>
<dbReference type="AlphaFoldDB" id="Q313S3"/>
<feature type="domain" description="Leucine-binding protein" evidence="4">
    <location>
        <begin position="397"/>
        <end position="659"/>
    </location>
</feature>
<dbReference type="eggNOG" id="COG0683">
    <property type="taxonomic scope" value="Bacteria"/>
</dbReference>
<gene>
    <name evidence="5" type="ordered locus">Dde_1022</name>
</gene>
<reference evidence="5 6" key="1">
    <citation type="journal article" date="2011" name="J. Bacteriol.">
        <title>Complete genome sequence and updated annotation of Desulfovibrio alaskensis G20.</title>
        <authorList>
            <person name="Hauser L.J."/>
            <person name="Land M.L."/>
            <person name="Brown S.D."/>
            <person name="Larimer F."/>
            <person name="Keller K.L."/>
            <person name="Rapp-Giles B.J."/>
            <person name="Price M.N."/>
            <person name="Lin M."/>
            <person name="Bruce D.C."/>
            <person name="Detter J.C."/>
            <person name="Tapia R."/>
            <person name="Han C.S."/>
            <person name="Goodwin L.A."/>
            <person name="Cheng J.F."/>
            <person name="Pitluck S."/>
            <person name="Copeland A."/>
            <person name="Lucas S."/>
            <person name="Nolan M."/>
            <person name="Lapidus A.L."/>
            <person name="Palumbo A.V."/>
            <person name="Wall J.D."/>
        </authorList>
    </citation>
    <scope>NUCLEOTIDE SEQUENCE [LARGE SCALE GENOMIC DNA]</scope>
    <source>
        <strain evidence="6">ATCC BAA 1058 / DSM 17464 / G20</strain>
    </source>
</reference>
<comment type="similarity">
    <text evidence="1">Belongs to the leucine-binding protein family.</text>
</comment>
<evidence type="ECO:0000313" key="6">
    <source>
        <dbReference type="Proteomes" id="UP000002710"/>
    </source>
</evidence>
<evidence type="ECO:0000256" key="2">
    <source>
        <dbReference type="ARBA" id="ARBA00022729"/>
    </source>
</evidence>
<dbReference type="Proteomes" id="UP000002710">
    <property type="component" value="Chromosome"/>
</dbReference>